<sequence>MTPRIMHDVDIHDHASETTTNSLLERGAYKGTALIIRREEGRKRKEESRREYSRVYLSMQVELVRIEKAPPLPAEEMATARREAKKVKEISSVMKEARSKAEPQFNNKNGSVFPKKKKVKKMMYESLASSLASLLQISELAKRSRNNAKTIIKHQKA</sequence>
<name>A0A8X8AAL9_POPTO</name>
<comment type="caution">
    <text evidence="1">The sequence shown here is derived from an EMBL/GenBank/DDBJ whole genome shotgun (WGS) entry which is preliminary data.</text>
</comment>
<evidence type="ECO:0000313" key="2">
    <source>
        <dbReference type="Proteomes" id="UP000886885"/>
    </source>
</evidence>
<dbReference type="AlphaFoldDB" id="A0A8X8AAL9"/>
<evidence type="ECO:0000313" key="1">
    <source>
        <dbReference type="EMBL" id="KAG6786103.1"/>
    </source>
</evidence>
<accession>A0A8X8AAL9</accession>
<dbReference type="Proteomes" id="UP000886885">
    <property type="component" value="Chromosome 2A"/>
</dbReference>
<dbReference type="EMBL" id="JAAWWB010000003">
    <property type="protein sequence ID" value="KAG6786103.1"/>
    <property type="molecule type" value="Genomic_DNA"/>
</dbReference>
<keyword evidence="2" id="KW-1185">Reference proteome</keyword>
<protein>
    <submittedName>
        <fullName evidence="1">Uncharacterized protein</fullName>
    </submittedName>
</protein>
<reference evidence="1" key="1">
    <citation type="journal article" date="2020" name="bioRxiv">
        <title>Hybrid origin of Populus tomentosa Carr. identified through genome sequencing and phylogenomic analysis.</title>
        <authorList>
            <person name="An X."/>
            <person name="Gao K."/>
            <person name="Chen Z."/>
            <person name="Li J."/>
            <person name="Yang X."/>
            <person name="Yang X."/>
            <person name="Zhou J."/>
            <person name="Guo T."/>
            <person name="Zhao T."/>
            <person name="Huang S."/>
            <person name="Miao D."/>
            <person name="Khan W.U."/>
            <person name="Rao P."/>
            <person name="Ye M."/>
            <person name="Lei B."/>
            <person name="Liao W."/>
            <person name="Wang J."/>
            <person name="Ji L."/>
            <person name="Li Y."/>
            <person name="Guo B."/>
            <person name="Mustafa N.S."/>
            <person name="Li S."/>
            <person name="Yun Q."/>
            <person name="Keller S.R."/>
            <person name="Mao J."/>
            <person name="Zhang R."/>
            <person name="Strauss S.H."/>
        </authorList>
    </citation>
    <scope>NUCLEOTIDE SEQUENCE</scope>
    <source>
        <strain evidence="1">GM15</strain>
        <tissue evidence="1">Leaf</tissue>
    </source>
</reference>
<gene>
    <name evidence="1" type="ORF">POTOM_007697</name>
</gene>
<organism evidence="1 2">
    <name type="scientific">Populus tomentosa</name>
    <name type="common">Chinese white poplar</name>
    <dbReference type="NCBI Taxonomy" id="118781"/>
    <lineage>
        <taxon>Eukaryota</taxon>
        <taxon>Viridiplantae</taxon>
        <taxon>Streptophyta</taxon>
        <taxon>Embryophyta</taxon>
        <taxon>Tracheophyta</taxon>
        <taxon>Spermatophyta</taxon>
        <taxon>Magnoliopsida</taxon>
        <taxon>eudicotyledons</taxon>
        <taxon>Gunneridae</taxon>
        <taxon>Pentapetalae</taxon>
        <taxon>rosids</taxon>
        <taxon>fabids</taxon>
        <taxon>Malpighiales</taxon>
        <taxon>Salicaceae</taxon>
        <taxon>Saliceae</taxon>
        <taxon>Populus</taxon>
    </lineage>
</organism>
<proteinExistence type="predicted"/>